<dbReference type="InterPro" id="IPR036390">
    <property type="entry name" value="WH_DNA-bd_sf"/>
</dbReference>
<dbReference type="GO" id="GO:0003824">
    <property type="term" value="F:catalytic activity"/>
    <property type="evidence" value="ECO:0007669"/>
    <property type="project" value="UniProtKB-ARBA"/>
</dbReference>
<dbReference type="Pfam" id="PF00293">
    <property type="entry name" value="NUDIX"/>
    <property type="match status" value="1"/>
</dbReference>
<dbReference type="InterPro" id="IPR036388">
    <property type="entry name" value="WH-like_DNA-bd_sf"/>
</dbReference>
<accession>M4Z9T4</accession>
<dbReference type="Pfam" id="PF21906">
    <property type="entry name" value="WHD_NrtR"/>
    <property type="match status" value="1"/>
</dbReference>
<evidence type="ECO:0000259" key="2">
    <source>
        <dbReference type="PROSITE" id="PS51462"/>
    </source>
</evidence>
<feature type="compositionally biased region" description="Gly residues" evidence="1">
    <location>
        <begin position="1"/>
        <end position="12"/>
    </location>
</feature>
<dbReference type="AlphaFoldDB" id="M4Z9T4"/>
<evidence type="ECO:0000313" key="3">
    <source>
        <dbReference type="EMBL" id="BAM90558.1"/>
    </source>
</evidence>
<dbReference type="PANTHER" id="PTHR43736">
    <property type="entry name" value="ADP-RIBOSE PYROPHOSPHATASE"/>
    <property type="match status" value="1"/>
</dbReference>
<dbReference type="STRING" id="1245469.S58_45740"/>
<sequence>MAGRQGQGGGTPSKGQGRDPAGLDFPRPLTTVDVVIFTIRLDALQVLLVRRGHGDGEPFPDAFALPGGFVDVDKDADLDACARRKLAEKTGVVSPYLEQLGSWGSAHRDPRGWSATHAYFALIPASAAEAALAADAQWFPLAGLGVTPKLAFDHAEILQAAVQRLRNKVEYTSLPAYLMPEEFTLPELQRTYEIVLDRPLEKSAFRTRMLSADLIEPIEKMRKGPNRPAQLYRLKPAATPVYFARTFNAPE</sequence>
<dbReference type="Gene3D" id="1.10.10.10">
    <property type="entry name" value="Winged helix-like DNA-binding domain superfamily/Winged helix DNA-binding domain"/>
    <property type="match status" value="1"/>
</dbReference>
<dbReference type="eggNOG" id="COG4111">
    <property type="taxonomic scope" value="Bacteria"/>
</dbReference>
<dbReference type="Gene3D" id="3.90.79.10">
    <property type="entry name" value="Nucleoside Triphosphate Pyrophosphohydrolase"/>
    <property type="match status" value="1"/>
</dbReference>
<dbReference type="PANTHER" id="PTHR43736:SF4">
    <property type="entry name" value="SLR1690 PROTEIN"/>
    <property type="match status" value="1"/>
</dbReference>
<dbReference type="InterPro" id="IPR054105">
    <property type="entry name" value="WHD_NrtR"/>
</dbReference>
<protein>
    <recommendedName>
        <fullName evidence="2">Nudix hydrolase domain-containing protein</fullName>
    </recommendedName>
</protein>
<dbReference type="SUPFAM" id="SSF46785">
    <property type="entry name" value="Winged helix' DNA-binding domain"/>
    <property type="match status" value="1"/>
</dbReference>
<dbReference type="CDD" id="cd18873">
    <property type="entry name" value="NUDIX_NadM_like"/>
    <property type="match status" value="1"/>
</dbReference>
<dbReference type="SUPFAM" id="SSF55811">
    <property type="entry name" value="Nudix"/>
    <property type="match status" value="1"/>
</dbReference>
<dbReference type="Proteomes" id="UP000011841">
    <property type="component" value="Chromosome"/>
</dbReference>
<dbReference type="PATRIC" id="fig|1245469.3.peg.4681"/>
<dbReference type="OrthoDB" id="9761969at2"/>
<feature type="region of interest" description="Disordered" evidence="1">
    <location>
        <begin position="1"/>
        <end position="25"/>
    </location>
</feature>
<dbReference type="HOGENOM" id="CLU_037162_3_1_5"/>
<keyword evidence="4" id="KW-1185">Reference proteome</keyword>
<dbReference type="KEGG" id="aol:S58_45740"/>
<dbReference type="InterPro" id="IPR000086">
    <property type="entry name" value="NUDIX_hydrolase_dom"/>
</dbReference>
<dbReference type="eggNOG" id="COG1051">
    <property type="taxonomic scope" value="Bacteria"/>
</dbReference>
<organism evidence="3 4">
    <name type="scientific">Bradyrhizobium oligotrophicum S58</name>
    <dbReference type="NCBI Taxonomy" id="1245469"/>
    <lineage>
        <taxon>Bacteria</taxon>
        <taxon>Pseudomonadati</taxon>
        <taxon>Pseudomonadota</taxon>
        <taxon>Alphaproteobacteria</taxon>
        <taxon>Hyphomicrobiales</taxon>
        <taxon>Nitrobacteraceae</taxon>
        <taxon>Bradyrhizobium</taxon>
    </lineage>
</organism>
<dbReference type="GeneID" id="301818356"/>
<proteinExistence type="predicted"/>
<dbReference type="EMBL" id="AP012603">
    <property type="protein sequence ID" value="BAM90558.1"/>
    <property type="molecule type" value="Genomic_DNA"/>
</dbReference>
<dbReference type="InterPro" id="IPR015797">
    <property type="entry name" value="NUDIX_hydrolase-like_dom_sf"/>
</dbReference>
<gene>
    <name evidence="3" type="ORF">S58_45740</name>
</gene>
<dbReference type="PROSITE" id="PS51462">
    <property type="entry name" value="NUDIX"/>
    <property type="match status" value="1"/>
</dbReference>
<reference evidence="3 4" key="1">
    <citation type="journal article" date="2013" name="Appl. Environ. Microbiol.">
        <title>Genome analysis suggests that the soil oligotrophic bacterium Agromonas oligotrophica (Bradyrhizobium oligotrophicum) is a nitrogen-fixing symbiont of Aeschynomene indica.</title>
        <authorList>
            <person name="Okubo T."/>
            <person name="Fukushima S."/>
            <person name="Itakura M."/>
            <person name="Oshima K."/>
            <person name="Longtonglang A."/>
            <person name="Teaumroong N."/>
            <person name="Mitsui H."/>
            <person name="Hattori M."/>
            <person name="Hattori R."/>
            <person name="Hattori T."/>
            <person name="Minamisawa K."/>
        </authorList>
    </citation>
    <scope>NUCLEOTIDE SEQUENCE [LARGE SCALE GENOMIC DNA]</scope>
    <source>
        <strain evidence="3 4">S58</strain>
    </source>
</reference>
<name>M4Z9T4_9BRAD</name>
<evidence type="ECO:0000256" key="1">
    <source>
        <dbReference type="SAM" id="MobiDB-lite"/>
    </source>
</evidence>
<evidence type="ECO:0000313" key="4">
    <source>
        <dbReference type="Proteomes" id="UP000011841"/>
    </source>
</evidence>
<dbReference type="RefSeq" id="WP_015667649.1">
    <property type="nucleotide sequence ID" value="NC_020453.1"/>
</dbReference>
<feature type="domain" description="Nudix hydrolase" evidence="2">
    <location>
        <begin position="26"/>
        <end position="162"/>
    </location>
</feature>